<keyword evidence="3" id="KW-1185">Reference proteome</keyword>
<evidence type="ECO:0000313" key="2">
    <source>
        <dbReference type="EMBL" id="EGR29488.1"/>
    </source>
</evidence>
<reference evidence="2 3" key="1">
    <citation type="submission" date="2011-07" db="EMBL/GenBank/DDBJ databases">
        <authorList>
            <person name="Coyne R."/>
            <person name="Brami D."/>
            <person name="Johnson J."/>
            <person name="Hostetler J."/>
            <person name="Hannick L."/>
            <person name="Clark T."/>
            <person name="Cassidy-Hanley D."/>
            <person name="Inman J."/>
        </authorList>
    </citation>
    <scope>NUCLEOTIDE SEQUENCE [LARGE SCALE GENOMIC DNA]</scope>
    <source>
        <strain evidence="2 3">G5</strain>
    </source>
</reference>
<accession>G0QZ65</accession>
<protein>
    <recommendedName>
        <fullName evidence="4">Transmembrane protein</fullName>
    </recommendedName>
</protein>
<evidence type="ECO:0008006" key="4">
    <source>
        <dbReference type="Google" id="ProtNLM"/>
    </source>
</evidence>
<organism evidence="2 3">
    <name type="scientific">Ichthyophthirius multifiliis</name>
    <name type="common">White spot disease agent</name>
    <name type="synonym">Ich</name>
    <dbReference type="NCBI Taxonomy" id="5932"/>
    <lineage>
        <taxon>Eukaryota</taxon>
        <taxon>Sar</taxon>
        <taxon>Alveolata</taxon>
        <taxon>Ciliophora</taxon>
        <taxon>Intramacronucleata</taxon>
        <taxon>Oligohymenophorea</taxon>
        <taxon>Hymenostomatida</taxon>
        <taxon>Ophryoglenina</taxon>
        <taxon>Ichthyophthirius</taxon>
    </lineage>
</organism>
<evidence type="ECO:0000256" key="1">
    <source>
        <dbReference type="SAM" id="Phobius"/>
    </source>
</evidence>
<gene>
    <name evidence="2" type="ORF">IMG5_154710</name>
</gene>
<keyword evidence="1" id="KW-0812">Transmembrane</keyword>
<feature type="transmembrane region" description="Helical" evidence="1">
    <location>
        <begin position="12"/>
        <end position="28"/>
    </location>
</feature>
<name>G0QZ65_ICHMU</name>
<feature type="transmembrane region" description="Helical" evidence="1">
    <location>
        <begin position="34"/>
        <end position="55"/>
    </location>
</feature>
<dbReference type="RefSeq" id="XP_004030724.1">
    <property type="nucleotide sequence ID" value="XM_004030676.1"/>
</dbReference>
<keyword evidence="1" id="KW-1133">Transmembrane helix</keyword>
<proteinExistence type="predicted"/>
<sequence length="169" mass="20652">MLIKLFFQNQLFHLKIVLLIFLFLKFIRILISKFIQIIVCLFKLKINYYIVSFYIKMIKNLQLKIKQQKMSLLQILFKENLQLNVKLLKIQKEAFLLKKKFLFNKMILKLNLQKIQQTNQKMQNGQFQWKQSKFNKNITRYKKDKLVQIIQTKNNQKKCAKKQKSFTKK</sequence>
<dbReference type="Proteomes" id="UP000008983">
    <property type="component" value="Unassembled WGS sequence"/>
</dbReference>
<dbReference type="EMBL" id="GL984139">
    <property type="protein sequence ID" value="EGR29488.1"/>
    <property type="molecule type" value="Genomic_DNA"/>
</dbReference>
<evidence type="ECO:0000313" key="3">
    <source>
        <dbReference type="Proteomes" id="UP000008983"/>
    </source>
</evidence>
<dbReference type="GeneID" id="14905593"/>
<dbReference type="AlphaFoldDB" id="G0QZ65"/>
<dbReference type="InParanoid" id="G0QZ65"/>
<keyword evidence="1" id="KW-0472">Membrane</keyword>